<proteinExistence type="predicted"/>
<keyword evidence="13" id="KW-1185">Reference proteome</keyword>
<dbReference type="EMBL" id="JACXAE010000025">
    <property type="protein sequence ID" value="MBD2771578.1"/>
    <property type="molecule type" value="Genomic_DNA"/>
</dbReference>
<dbReference type="InterPro" id="IPR000719">
    <property type="entry name" value="Prot_kinase_dom"/>
</dbReference>
<gene>
    <name evidence="12" type="ORF">ICL16_05470</name>
</gene>
<dbReference type="InterPro" id="IPR008271">
    <property type="entry name" value="Ser/Thr_kinase_AS"/>
</dbReference>
<dbReference type="CDD" id="cd14014">
    <property type="entry name" value="STKc_PknB_like"/>
    <property type="match status" value="1"/>
</dbReference>
<keyword evidence="6" id="KW-0067">ATP-binding</keyword>
<comment type="caution">
    <text evidence="12">The sequence shown here is derived from an EMBL/GenBank/DDBJ whole genome shotgun (WGS) entry which is preliminary data.</text>
</comment>
<accession>A0A8J6XDN3</accession>
<dbReference type="AlphaFoldDB" id="A0A8J6XDN3"/>
<sequence length="502" mass="55380">MKPTLLNDRYRIIDVLSSGGFCKTFLAEDTQMPSVRRCVIKQLKPITNNPEVTRVVQRRFQREAAILEELGGASNQIPALYAYFQQADQFYLVQEWIPGQTLNQIIQQNGCMSESEVHSILISLLNLLEYLHGKGIIHRDIKPNNIILRNPPVGGLPVLIDFGAVRETMATVVNNGIVTSSIIIGTPGFMPNEQVAGRPVFASDLYSLGLTAIYLLTGKLPQELATDSYTGEIIWERDTISPNMFAVLHKATRLNISERYKSAKAMQDALQRITNLIPASTPTFIHPQTQIPAIESAAQSRKQNGIFLGGSLIAGGLVGASIIISLLLTKSPQPITYKNSSSLLSPQSQSPPSETTRPQIVPNELAITNSANLPSSFHFIADSTESNLQSAVQQIKRLQAVGYRQPGVFWIPDYPNLSSEQLFVVYVATFSDRNSCIDFLKTYGQVNSSAYCAFASKDPNAPPDRFYFKQVSTISKLSGASPIILKTPSLAQYFRKVYSFSN</sequence>
<evidence type="ECO:0000256" key="4">
    <source>
        <dbReference type="ARBA" id="ARBA00022741"/>
    </source>
</evidence>
<keyword evidence="4" id="KW-0547">Nucleotide-binding</keyword>
<evidence type="ECO:0000256" key="6">
    <source>
        <dbReference type="ARBA" id="ARBA00022840"/>
    </source>
</evidence>
<dbReference type="PANTHER" id="PTHR24363">
    <property type="entry name" value="SERINE/THREONINE PROTEIN KINASE"/>
    <property type="match status" value="1"/>
</dbReference>
<keyword evidence="10" id="KW-0472">Membrane</keyword>
<dbReference type="EC" id="2.7.11.1" evidence="1"/>
<comment type="catalytic activity">
    <reaction evidence="7">
        <text>L-threonyl-[protein] + ATP = O-phospho-L-threonyl-[protein] + ADP + H(+)</text>
        <dbReference type="Rhea" id="RHEA:46608"/>
        <dbReference type="Rhea" id="RHEA-COMP:11060"/>
        <dbReference type="Rhea" id="RHEA-COMP:11605"/>
        <dbReference type="ChEBI" id="CHEBI:15378"/>
        <dbReference type="ChEBI" id="CHEBI:30013"/>
        <dbReference type="ChEBI" id="CHEBI:30616"/>
        <dbReference type="ChEBI" id="CHEBI:61977"/>
        <dbReference type="ChEBI" id="CHEBI:456216"/>
        <dbReference type="EC" id="2.7.11.1"/>
    </reaction>
</comment>
<keyword evidence="5 12" id="KW-0418">Kinase</keyword>
<keyword evidence="10" id="KW-1133">Transmembrane helix</keyword>
<dbReference type="Pfam" id="PF00069">
    <property type="entry name" value="Pkinase"/>
    <property type="match status" value="1"/>
</dbReference>
<evidence type="ECO:0000256" key="8">
    <source>
        <dbReference type="ARBA" id="ARBA00048679"/>
    </source>
</evidence>
<dbReference type="Gene3D" id="1.10.510.10">
    <property type="entry name" value="Transferase(Phosphotransferase) domain 1"/>
    <property type="match status" value="1"/>
</dbReference>
<feature type="transmembrane region" description="Helical" evidence="10">
    <location>
        <begin position="306"/>
        <end position="328"/>
    </location>
</feature>
<evidence type="ECO:0000256" key="7">
    <source>
        <dbReference type="ARBA" id="ARBA00047899"/>
    </source>
</evidence>
<evidence type="ECO:0000256" key="3">
    <source>
        <dbReference type="ARBA" id="ARBA00022679"/>
    </source>
</evidence>
<feature type="compositionally biased region" description="Low complexity" evidence="9">
    <location>
        <begin position="340"/>
        <end position="353"/>
    </location>
</feature>
<evidence type="ECO:0000256" key="1">
    <source>
        <dbReference type="ARBA" id="ARBA00012513"/>
    </source>
</evidence>
<dbReference type="Proteomes" id="UP000629098">
    <property type="component" value="Unassembled WGS sequence"/>
</dbReference>
<feature type="region of interest" description="Disordered" evidence="9">
    <location>
        <begin position="339"/>
        <end position="358"/>
    </location>
</feature>
<dbReference type="GO" id="GO:0004674">
    <property type="term" value="F:protein serine/threonine kinase activity"/>
    <property type="evidence" value="ECO:0007669"/>
    <property type="project" value="UniProtKB-KW"/>
</dbReference>
<dbReference type="SUPFAM" id="SSF56112">
    <property type="entry name" value="Protein kinase-like (PK-like)"/>
    <property type="match status" value="1"/>
</dbReference>
<dbReference type="PANTHER" id="PTHR24363:SF0">
    <property type="entry name" value="SERINE_THREONINE KINASE LIKE DOMAIN CONTAINING 1"/>
    <property type="match status" value="1"/>
</dbReference>
<dbReference type="PROSITE" id="PS50011">
    <property type="entry name" value="PROTEIN_KINASE_DOM"/>
    <property type="match status" value="1"/>
</dbReference>
<evidence type="ECO:0000256" key="10">
    <source>
        <dbReference type="SAM" id="Phobius"/>
    </source>
</evidence>
<comment type="catalytic activity">
    <reaction evidence="8">
        <text>L-seryl-[protein] + ATP = O-phospho-L-seryl-[protein] + ADP + H(+)</text>
        <dbReference type="Rhea" id="RHEA:17989"/>
        <dbReference type="Rhea" id="RHEA-COMP:9863"/>
        <dbReference type="Rhea" id="RHEA-COMP:11604"/>
        <dbReference type="ChEBI" id="CHEBI:15378"/>
        <dbReference type="ChEBI" id="CHEBI:29999"/>
        <dbReference type="ChEBI" id="CHEBI:30616"/>
        <dbReference type="ChEBI" id="CHEBI:83421"/>
        <dbReference type="ChEBI" id="CHEBI:456216"/>
        <dbReference type="EC" id="2.7.11.1"/>
    </reaction>
</comment>
<reference evidence="12" key="1">
    <citation type="submission" date="2020-09" db="EMBL/GenBank/DDBJ databases">
        <title>Iningainema tapete sp. nov. (Scytonemataceae, Cyanobacteria) from greenhouses in central Florida (USA) produces two types of nodularin with biosynthetic potential for microcystin-LR and anabaenopeptins.</title>
        <authorList>
            <person name="Berthold D.E."/>
            <person name="Lefler F.W."/>
            <person name="Huang I.-S."/>
            <person name="Abdulla H."/>
            <person name="Zimba P.V."/>
            <person name="Laughinghouse H.D. IV."/>
        </authorList>
    </citation>
    <scope>NUCLEOTIDE SEQUENCE</scope>
    <source>
        <strain evidence="12">BLCCT55</strain>
    </source>
</reference>
<evidence type="ECO:0000313" key="12">
    <source>
        <dbReference type="EMBL" id="MBD2771578.1"/>
    </source>
</evidence>
<keyword evidence="10" id="KW-0812">Transmembrane</keyword>
<name>A0A8J6XDN3_9CYAN</name>
<keyword evidence="3" id="KW-0808">Transferase</keyword>
<dbReference type="RefSeq" id="WP_190825865.1">
    <property type="nucleotide sequence ID" value="NZ_CAWPPI010000025.1"/>
</dbReference>
<dbReference type="SMART" id="SM00220">
    <property type="entry name" value="S_TKc"/>
    <property type="match status" value="1"/>
</dbReference>
<protein>
    <recommendedName>
        <fullName evidence="1">non-specific serine/threonine protein kinase</fullName>
        <ecNumber evidence="1">2.7.11.1</ecNumber>
    </recommendedName>
</protein>
<feature type="domain" description="Protein kinase" evidence="11">
    <location>
        <begin position="10"/>
        <end position="284"/>
    </location>
</feature>
<evidence type="ECO:0000256" key="2">
    <source>
        <dbReference type="ARBA" id="ARBA00022527"/>
    </source>
</evidence>
<evidence type="ECO:0000313" key="13">
    <source>
        <dbReference type="Proteomes" id="UP000629098"/>
    </source>
</evidence>
<dbReference type="PROSITE" id="PS00108">
    <property type="entry name" value="PROTEIN_KINASE_ST"/>
    <property type="match status" value="1"/>
</dbReference>
<dbReference type="GO" id="GO:0005524">
    <property type="term" value="F:ATP binding"/>
    <property type="evidence" value="ECO:0007669"/>
    <property type="project" value="UniProtKB-KW"/>
</dbReference>
<keyword evidence="2 12" id="KW-0723">Serine/threonine-protein kinase</keyword>
<dbReference type="InterPro" id="IPR011009">
    <property type="entry name" value="Kinase-like_dom_sf"/>
</dbReference>
<evidence type="ECO:0000256" key="9">
    <source>
        <dbReference type="SAM" id="MobiDB-lite"/>
    </source>
</evidence>
<organism evidence="12 13">
    <name type="scientific">Iningainema tapete BLCC-T55</name>
    <dbReference type="NCBI Taxonomy" id="2748662"/>
    <lineage>
        <taxon>Bacteria</taxon>
        <taxon>Bacillati</taxon>
        <taxon>Cyanobacteriota</taxon>
        <taxon>Cyanophyceae</taxon>
        <taxon>Nostocales</taxon>
        <taxon>Scytonemataceae</taxon>
        <taxon>Iningainema tapete</taxon>
    </lineage>
</organism>
<evidence type="ECO:0000256" key="5">
    <source>
        <dbReference type="ARBA" id="ARBA00022777"/>
    </source>
</evidence>
<evidence type="ECO:0000259" key="11">
    <source>
        <dbReference type="PROSITE" id="PS50011"/>
    </source>
</evidence>